<dbReference type="EMBL" id="CP019912">
    <property type="protein sequence ID" value="AQW32251.1"/>
    <property type="molecule type" value="Genomic_DNA"/>
</dbReference>
<dbReference type="AlphaFoldDB" id="A0A1U9VQ54"/>
<geneLocation type="plasmid" evidence="2">
    <name>unnamed</name>
</geneLocation>
<accession>A0A1U9VQ54</accession>
<evidence type="ECO:0000313" key="3">
    <source>
        <dbReference type="Proteomes" id="UP000189628"/>
    </source>
</evidence>
<dbReference type="Proteomes" id="UP000189628">
    <property type="component" value="Plasmid unnamed"/>
</dbReference>
<evidence type="ECO:0000313" key="2">
    <source>
        <dbReference type="EMBL" id="AQW32251.1"/>
    </source>
</evidence>
<reference evidence="2 3" key="1">
    <citation type="submission" date="2017-02" db="EMBL/GenBank/DDBJ databases">
        <title>Blood Disease Bacterium A2-HR MARDI.</title>
        <authorList>
            <person name="Badrun R."/>
            <person name="Abu Bakar N."/>
            <person name="Laboh R."/>
        </authorList>
    </citation>
    <scope>NUCLEOTIDE SEQUENCE [LARGE SCALE GENOMIC DNA]</scope>
    <source>
        <strain evidence="2 3">A2-HR MARDI</strain>
        <plasmid evidence="3">Plasmid</plasmid>
    </source>
</reference>
<gene>
    <name evidence="2" type="ORF">B0B51_20500</name>
</gene>
<sequence>MTAPRSDKKRVDRMHGRLGRDALQTMDPVAKVLLDTGRLGPADAGTTGSVSFVMTIVPGAEEPPSYSPLRKFAL</sequence>
<feature type="region of interest" description="Disordered" evidence="1">
    <location>
        <begin position="1"/>
        <end position="20"/>
    </location>
</feature>
<protein>
    <submittedName>
        <fullName evidence="2">Uncharacterized protein</fullName>
    </submittedName>
</protein>
<keyword evidence="2" id="KW-0614">Plasmid</keyword>
<name>A0A1U9VQ54_9RALS</name>
<proteinExistence type="predicted"/>
<evidence type="ECO:0000256" key="1">
    <source>
        <dbReference type="SAM" id="MobiDB-lite"/>
    </source>
</evidence>
<organism evidence="2 3">
    <name type="scientific">blood disease bacterium A2-HR MARDI</name>
    <dbReference type="NCBI Taxonomy" id="1944648"/>
    <lineage>
        <taxon>Bacteria</taxon>
        <taxon>Pseudomonadati</taxon>
        <taxon>Pseudomonadota</taxon>
        <taxon>Betaproteobacteria</taxon>
        <taxon>Burkholderiales</taxon>
        <taxon>Burkholderiaceae</taxon>
        <taxon>Ralstonia</taxon>
        <taxon>Ralstonia solanacearum species complex</taxon>
    </lineage>
</organism>